<reference evidence="1 2" key="1">
    <citation type="submission" date="2024-06" db="EMBL/GenBank/DDBJ databases">
        <title>The Natural Products Discovery Center: Release of the First 8490 Sequenced Strains for Exploring Actinobacteria Biosynthetic Diversity.</title>
        <authorList>
            <person name="Kalkreuter E."/>
            <person name="Kautsar S.A."/>
            <person name="Yang D."/>
            <person name="Bader C.D."/>
            <person name="Teijaro C.N."/>
            <person name="Fluegel L."/>
            <person name="Davis C.M."/>
            <person name="Simpson J.R."/>
            <person name="Lauterbach L."/>
            <person name="Steele A.D."/>
            <person name="Gui C."/>
            <person name="Meng S."/>
            <person name="Li G."/>
            <person name="Viehrig K."/>
            <person name="Ye F."/>
            <person name="Su P."/>
            <person name="Kiefer A.F."/>
            <person name="Nichols A."/>
            <person name="Cepeda A.J."/>
            <person name="Yan W."/>
            <person name="Fan B."/>
            <person name="Jiang Y."/>
            <person name="Adhikari A."/>
            <person name="Zheng C.-J."/>
            <person name="Schuster L."/>
            <person name="Cowan T.M."/>
            <person name="Smanski M.J."/>
            <person name="Chevrette M.G."/>
            <person name="De Carvalho L.P.S."/>
            <person name="Shen B."/>
        </authorList>
    </citation>
    <scope>NUCLEOTIDE SEQUENCE [LARGE SCALE GENOMIC DNA]</scope>
    <source>
        <strain evidence="1 2">NPDC045705</strain>
    </source>
</reference>
<gene>
    <name evidence="1" type="ORF">AB0A76_12805</name>
</gene>
<accession>A0ABV3CWJ9</accession>
<dbReference type="Proteomes" id="UP001551210">
    <property type="component" value="Unassembled WGS sequence"/>
</dbReference>
<evidence type="ECO:0000313" key="2">
    <source>
        <dbReference type="Proteomes" id="UP001551210"/>
    </source>
</evidence>
<sequence length="48" mass="5242">MDVDLTTQASGRLLGKVEERVGIGVTHNEDIHIGGRRPRLTVVPSLFT</sequence>
<name>A0ABV3CWJ9_STREX</name>
<proteinExistence type="predicted"/>
<organism evidence="1 2">
    <name type="scientific">Streptomyces exfoliatus</name>
    <name type="common">Streptomyces hydrogenans</name>
    <dbReference type="NCBI Taxonomy" id="1905"/>
    <lineage>
        <taxon>Bacteria</taxon>
        <taxon>Bacillati</taxon>
        <taxon>Actinomycetota</taxon>
        <taxon>Actinomycetes</taxon>
        <taxon>Kitasatosporales</taxon>
        <taxon>Streptomycetaceae</taxon>
        <taxon>Streptomyces</taxon>
    </lineage>
</organism>
<comment type="caution">
    <text evidence="1">The sequence shown here is derived from an EMBL/GenBank/DDBJ whole genome shotgun (WGS) entry which is preliminary data.</text>
</comment>
<keyword evidence="2" id="KW-1185">Reference proteome</keyword>
<dbReference type="EMBL" id="JBEZAM010000013">
    <property type="protein sequence ID" value="MEU7294068.1"/>
    <property type="molecule type" value="Genomic_DNA"/>
</dbReference>
<evidence type="ECO:0000313" key="1">
    <source>
        <dbReference type="EMBL" id="MEU7294068.1"/>
    </source>
</evidence>
<dbReference type="RefSeq" id="WP_359206556.1">
    <property type="nucleotide sequence ID" value="NZ_JBEZAM010000013.1"/>
</dbReference>
<protein>
    <submittedName>
        <fullName evidence="1">Uncharacterized protein</fullName>
    </submittedName>
</protein>